<evidence type="ECO:0000256" key="2">
    <source>
        <dbReference type="ARBA" id="ARBA00023015"/>
    </source>
</evidence>
<dbReference type="Gene3D" id="3.40.50.2300">
    <property type="match status" value="1"/>
</dbReference>
<organism evidence="9 10">
    <name type="scientific">Candidatus Limivivens merdigallinarum</name>
    <dbReference type="NCBI Taxonomy" id="2840859"/>
    <lineage>
        <taxon>Bacteria</taxon>
        <taxon>Bacillati</taxon>
        <taxon>Bacillota</taxon>
        <taxon>Clostridia</taxon>
        <taxon>Lachnospirales</taxon>
        <taxon>Lachnospiraceae</taxon>
        <taxon>Lachnospiraceae incertae sedis</taxon>
        <taxon>Candidatus Limivivens</taxon>
    </lineage>
</organism>
<evidence type="ECO:0000256" key="3">
    <source>
        <dbReference type="ARBA" id="ARBA00023125"/>
    </source>
</evidence>
<dbReference type="PANTHER" id="PTHR43280:SF2">
    <property type="entry name" value="HTH-TYPE TRANSCRIPTIONAL REGULATOR EXSA"/>
    <property type="match status" value="1"/>
</dbReference>
<keyword evidence="6" id="KW-0597">Phosphoprotein</keyword>
<dbReference type="GO" id="GO:0043565">
    <property type="term" value="F:sequence-specific DNA binding"/>
    <property type="evidence" value="ECO:0007669"/>
    <property type="project" value="InterPro"/>
</dbReference>
<dbReference type="SMART" id="SM00448">
    <property type="entry name" value="REC"/>
    <property type="match status" value="1"/>
</dbReference>
<gene>
    <name evidence="9" type="ORF">IAB26_09715</name>
</gene>
<evidence type="ECO:0000313" key="10">
    <source>
        <dbReference type="Proteomes" id="UP000886886"/>
    </source>
</evidence>
<proteinExistence type="predicted"/>
<dbReference type="InterPro" id="IPR018062">
    <property type="entry name" value="HTH_AraC-typ_CS"/>
</dbReference>
<name>A0A9D0ZVK6_9FIRM</name>
<keyword evidence="4" id="KW-0804">Transcription</keyword>
<dbReference type="InterPro" id="IPR011006">
    <property type="entry name" value="CheY-like_superfamily"/>
</dbReference>
<sequence>MYSYIIVDDEPLIRKGTRKKLESMDKLSCAGEASNGEAALELIRGKDPDLIITDMKMPIMDGTELLPVISSQYPDKYIIVISGYKDFEYMQHALRAKSIDYLVKPFSRQAILDAAGKAVEALDHMANRQKQMEMNESEKELLRFGYDKELLKNMLLGNHKGSMTPGSERLKFLQSCQGYRLVTMDLDAVFPEEDLDLFLSERQTHVYPLVLGYHGADNVGFLLLFFREASDKEIQTIVYKYIELLEGYFTGIARRARYGISGFHDSFDGLHEAFLETGSAFNAMAMRMNLPYLFSDRLPMEQVTLNWQEREEFLFRMEDGDAREAEKLLTNLFDYFAHSFCHLKTAKEYCISLTEELKELMPRELPVNRTKTLSLNLMNHLSVIFSFQELWEYFRIFYRNLAAMFQEAKVYGEKDVTENIRRYIEKNYWKDLSVEFVASLFHLNRSYLSSCFKQRVGVSFVDYVNSVRIAHARELLTATDKKMYQVAQAVGYENVKYFFRVFKKIEGVTPEQYRENGKKQNFDNGSRRSQ</sequence>
<dbReference type="Proteomes" id="UP000886886">
    <property type="component" value="Unassembled WGS sequence"/>
</dbReference>
<dbReference type="CDD" id="cd17536">
    <property type="entry name" value="REC_YesN-like"/>
    <property type="match status" value="1"/>
</dbReference>
<dbReference type="InterPro" id="IPR020449">
    <property type="entry name" value="Tscrpt_reg_AraC-type_HTH"/>
</dbReference>
<dbReference type="EMBL" id="DVFT01000144">
    <property type="protein sequence ID" value="HIQ96827.1"/>
    <property type="molecule type" value="Genomic_DNA"/>
</dbReference>
<dbReference type="GO" id="GO:0003700">
    <property type="term" value="F:DNA-binding transcription factor activity"/>
    <property type="evidence" value="ECO:0007669"/>
    <property type="project" value="InterPro"/>
</dbReference>
<protein>
    <recommendedName>
        <fullName evidence="1">Stage 0 sporulation protein A homolog</fullName>
    </recommendedName>
</protein>
<dbReference type="InterPro" id="IPR018060">
    <property type="entry name" value="HTH_AraC"/>
</dbReference>
<evidence type="ECO:0000313" key="9">
    <source>
        <dbReference type="EMBL" id="HIQ96827.1"/>
    </source>
</evidence>
<keyword evidence="3" id="KW-0238">DNA-binding</keyword>
<feature type="domain" description="HTH araC/xylS-type" evidence="7">
    <location>
        <begin position="418"/>
        <end position="516"/>
    </location>
</feature>
<dbReference type="GO" id="GO:0000160">
    <property type="term" value="P:phosphorelay signal transduction system"/>
    <property type="evidence" value="ECO:0007669"/>
    <property type="project" value="InterPro"/>
</dbReference>
<dbReference type="PANTHER" id="PTHR43280">
    <property type="entry name" value="ARAC-FAMILY TRANSCRIPTIONAL REGULATOR"/>
    <property type="match status" value="1"/>
</dbReference>
<dbReference type="Pfam" id="PF00072">
    <property type="entry name" value="Response_reg"/>
    <property type="match status" value="1"/>
</dbReference>
<dbReference type="PROSITE" id="PS01124">
    <property type="entry name" value="HTH_ARAC_FAMILY_2"/>
    <property type="match status" value="1"/>
</dbReference>
<evidence type="ECO:0000256" key="1">
    <source>
        <dbReference type="ARBA" id="ARBA00018672"/>
    </source>
</evidence>
<evidence type="ECO:0000259" key="8">
    <source>
        <dbReference type="PROSITE" id="PS50110"/>
    </source>
</evidence>
<comment type="caution">
    <text evidence="9">The sequence shown here is derived from an EMBL/GenBank/DDBJ whole genome shotgun (WGS) entry which is preliminary data.</text>
</comment>
<reference evidence="9" key="2">
    <citation type="journal article" date="2021" name="PeerJ">
        <title>Extensive microbial diversity within the chicken gut microbiome revealed by metagenomics and culture.</title>
        <authorList>
            <person name="Gilroy R."/>
            <person name="Ravi A."/>
            <person name="Getino M."/>
            <person name="Pursley I."/>
            <person name="Horton D.L."/>
            <person name="Alikhan N.F."/>
            <person name="Baker D."/>
            <person name="Gharbi K."/>
            <person name="Hall N."/>
            <person name="Watson M."/>
            <person name="Adriaenssens E.M."/>
            <person name="Foster-Nyarko E."/>
            <person name="Jarju S."/>
            <person name="Secka A."/>
            <person name="Antonio M."/>
            <person name="Oren A."/>
            <person name="Chaudhuri R.R."/>
            <person name="La Ragione R."/>
            <person name="Hildebrand F."/>
            <person name="Pallen M.J."/>
        </authorList>
    </citation>
    <scope>NUCLEOTIDE SEQUENCE</scope>
    <source>
        <strain evidence="9">ChiSjej3B21-11622</strain>
    </source>
</reference>
<dbReference type="Pfam" id="PF12833">
    <property type="entry name" value="HTH_18"/>
    <property type="match status" value="1"/>
</dbReference>
<keyword evidence="2" id="KW-0805">Transcription regulation</keyword>
<dbReference type="SMART" id="SM00342">
    <property type="entry name" value="HTH_ARAC"/>
    <property type="match status" value="1"/>
</dbReference>
<evidence type="ECO:0000256" key="4">
    <source>
        <dbReference type="ARBA" id="ARBA00023163"/>
    </source>
</evidence>
<comment type="function">
    <text evidence="5">May play the central regulatory role in sporulation. It may be an element of the effector pathway responsible for the activation of sporulation genes in response to nutritional stress. Spo0A may act in concert with spo0H (a sigma factor) to control the expression of some genes that are critical to the sporulation process.</text>
</comment>
<dbReference type="InterPro" id="IPR001789">
    <property type="entry name" value="Sig_transdc_resp-reg_receiver"/>
</dbReference>
<reference evidence="9" key="1">
    <citation type="submission" date="2020-10" db="EMBL/GenBank/DDBJ databases">
        <authorList>
            <person name="Gilroy R."/>
        </authorList>
    </citation>
    <scope>NUCLEOTIDE SEQUENCE</scope>
    <source>
        <strain evidence="9">ChiSjej3B21-11622</strain>
    </source>
</reference>
<dbReference type="PRINTS" id="PR00032">
    <property type="entry name" value="HTHARAC"/>
</dbReference>
<accession>A0A9D0ZVK6</accession>
<evidence type="ECO:0000259" key="7">
    <source>
        <dbReference type="PROSITE" id="PS01124"/>
    </source>
</evidence>
<feature type="modified residue" description="4-aspartylphosphate" evidence="6">
    <location>
        <position position="54"/>
    </location>
</feature>
<dbReference type="SUPFAM" id="SSF52172">
    <property type="entry name" value="CheY-like"/>
    <property type="match status" value="1"/>
</dbReference>
<feature type="domain" description="Response regulatory" evidence="8">
    <location>
        <begin position="3"/>
        <end position="119"/>
    </location>
</feature>
<dbReference type="AlphaFoldDB" id="A0A9D0ZVK6"/>
<dbReference type="PROSITE" id="PS00041">
    <property type="entry name" value="HTH_ARAC_FAMILY_1"/>
    <property type="match status" value="1"/>
</dbReference>
<evidence type="ECO:0000256" key="5">
    <source>
        <dbReference type="ARBA" id="ARBA00024867"/>
    </source>
</evidence>
<dbReference type="Gene3D" id="1.10.10.60">
    <property type="entry name" value="Homeodomain-like"/>
    <property type="match status" value="2"/>
</dbReference>
<evidence type="ECO:0000256" key="6">
    <source>
        <dbReference type="PROSITE-ProRule" id="PRU00169"/>
    </source>
</evidence>
<dbReference type="SUPFAM" id="SSF46689">
    <property type="entry name" value="Homeodomain-like"/>
    <property type="match status" value="2"/>
</dbReference>
<dbReference type="InterPro" id="IPR009057">
    <property type="entry name" value="Homeodomain-like_sf"/>
</dbReference>
<dbReference type="PROSITE" id="PS50110">
    <property type="entry name" value="RESPONSE_REGULATORY"/>
    <property type="match status" value="1"/>
</dbReference>